<gene>
    <name evidence="1" type="ORF">KCV03_g4594</name>
</gene>
<dbReference type="AlphaFoldDB" id="A0A9P8GFV4"/>
<dbReference type="Proteomes" id="UP000767238">
    <property type="component" value="Unassembled WGS sequence"/>
</dbReference>
<evidence type="ECO:0000313" key="1">
    <source>
        <dbReference type="EMBL" id="KAH0222370.1"/>
    </source>
</evidence>
<evidence type="ECO:0000313" key="2">
    <source>
        <dbReference type="Proteomes" id="UP000767238"/>
    </source>
</evidence>
<comment type="caution">
    <text evidence="1">The sequence shown here is derived from an EMBL/GenBank/DDBJ whole genome shotgun (WGS) entry which is preliminary data.</text>
</comment>
<reference evidence="1" key="1">
    <citation type="journal article" date="2021" name="J Fungi (Basel)">
        <title>Virulence traits and population genomics of the black yeast Aureobasidium melanogenum.</title>
        <authorList>
            <person name="Cernosa A."/>
            <person name="Sun X."/>
            <person name="Gostincar C."/>
            <person name="Fang C."/>
            <person name="Gunde-Cimerman N."/>
            <person name="Song Z."/>
        </authorList>
    </citation>
    <scope>NUCLEOTIDE SEQUENCE</scope>
    <source>
        <strain evidence="1">EXF-8016</strain>
    </source>
</reference>
<proteinExistence type="predicted"/>
<reference evidence="1" key="2">
    <citation type="submission" date="2021-08" db="EMBL/GenBank/DDBJ databases">
        <authorList>
            <person name="Gostincar C."/>
            <person name="Sun X."/>
            <person name="Song Z."/>
            <person name="Gunde-Cimerman N."/>
        </authorList>
    </citation>
    <scope>NUCLEOTIDE SEQUENCE</scope>
    <source>
        <strain evidence="1">EXF-8016</strain>
    </source>
</reference>
<name>A0A9P8GFV4_AURME</name>
<sequence length="157" mass="17408">MYALSSKRLRDLYDDSSYLGKRLAKRRISERSATETEQDEVPDFLETNAAFEIRRDTLQSPIDTYCDPFGPSEKSGFRDMMPHLAQIPAGSSSTDAAIAFVSRHNGSPHAQKCDRQTYHGAQASPFAAIGTQLGRGRLSLRVSDTEIVNAVLPKLPY</sequence>
<protein>
    <submittedName>
        <fullName evidence="1">Uncharacterized protein</fullName>
    </submittedName>
</protein>
<feature type="non-terminal residue" evidence="1">
    <location>
        <position position="1"/>
    </location>
</feature>
<dbReference type="EMBL" id="JAHFYH010000028">
    <property type="protein sequence ID" value="KAH0222370.1"/>
    <property type="molecule type" value="Genomic_DNA"/>
</dbReference>
<accession>A0A9P8GFV4</accession>
<organism evidence="1 2">
    <name type="scientific">Aureobasidium melanogenum</name>
    <name type="common">Aureobasidium pullulans var. melanogenum</name>
    <dbReference type="NCBI Taxonomy" id="46634"/>
    <lineage>
        <taxon>Eukaryota</taxon>
        <taxon>Fungi</taxon>
        <taxon>Dikarya</taxon>
        <taxon>Ascomycota</taxon>
        <taxon>Pezizomycotina</taxon>
        <taxon>Dothideomycetes</taxon>
        <taxon>Dothideomycetidae</taxon>
        <taxon>Dothideales</taxon>
        <taxon>Saccotheciaceae</taxon>
        <taxon>Aureobasidium</taxon>
    </lineage>
</organism>